<feature type="domain" description="Response regulatory" evidence="8">
    <location>
        <begin position="486"/>
        <end position="606"/>
    </location>
</feature>
<dbReference type="Pfam" id="PF00072">
    <property type="entry name" value="Response_reg"/>
    <property type="match status" value="1"/>
</dbReference>
<evidence type="ECO:0000256" key="2">
    <source>
        <dbReference type="ARBA" id="ARBA00012438"/>
    </source>
</evidence>
<reference evidence="10" key="1">
    <citation type="submission" date="2017-04" db="EMBL/GenBank/DDBJ databases">
        <authorList>
            <person name="Varghese N."/>
            <person name="Submissions S."/>
        </authorList>
    </citation>
    <scope>NUCLEOTIDE SEQUENCE [LARGE SCALE GENOMIC DNA]</scope>
    <source>
        <strain evidence="10">USBA 82</strain>
    </source>
</reference>
<evidence type="ECO:0000313" key="9">
    <source>
        <dbReference type="EMBL" id="SMG41833.1"/>
    </source>
</evidence>
<dbReference type="Pfam" id="PF02518">
    <property type="entry name" value="HATPase_c"/>
    <property type="match status" value="1"/>
</dbReference>
<evidence type="ECO:0000259" key="7">
    <source>
        <dbReference type="PROSITE" id="PS50109"/>
    </source>
</evidence>
<dbReference type="AlphaFoldDB" id="A0A1X7KM96"/>
<dbReference type="Proteomes" id="UP000193355">
    <property type="component" value="Unassembled WGS sequence"/>
</dbReference>
<dbReference type="InterPro" id="IPR011006">
    <property type="entry name" value="CheY-like_superfamily"/>
</dbReference>
<dbReference type="InterPro" id="IPR001789">
    <property type="entry name" value="Sig_transdc_resp-reg_receiver"/>
</dbReference>
<dbReference type="OrthoDB" id="1103at2"/>
<dbReference type="SMART" id="SM00388">
    <property type="entry name" value="HisKA"/>
    <property type="match status" value="1"/>
</dbReference>
<dbReference type="Gene3D" id="1.10.287.130">
    <property type="match status" value="1"/>
</dbReference>
<dbReference type="Gene3D" id="3.30.450.40">
    <property type="match status" value="1"/>
</dbReference>
<dbReference type="GO" id="GO:0000155">
    <property type="term" value="F:phosphorelay sensor kinase activity"/>
    <property type="evidence" value="ECO:0007669"/>
    <property type="project" value="InterPro"/>
</dbReference>
<dbReference type="InterPro" id="IPR029016">
    <property type="entry name" value="GAF-like_dom_sf"/>
</dbReference>
<evidence type="ECO:0000259" key="8">
    <source>
        <dbReference type="PROSITE" id="PS50110"/>
    </source>
</evidence>
<dbReference type="EC" id="2.7.13.3" evidence="2"/>
<dbReference type="SUPFAM" id="SSF52172">
    <property type="entry name" value="CheY-like"/>
    <property type="match status" value="1"/>
</dbReference>
<dbReference type="InterPro" id="IPR036097">
    <property type="entry name" value="HisK_dim/P_sf"/>
</dbReference>
<dbReference type="SUPFAM" id="SSF47384">
    <property type="entry name" value="Homodimeric domain of signal transducing histidine kinase"/>
    <property type="match status" value="1"/>
</dbReference>
<dbReference type="InterPro" id="IPR004358">
    <property type="entry name" value="Sig_transdc_His_kin-like_C"/>
</dbReference>
<proteinExistence type="predicted"/>
<evidence type="ECO:0000256" key="1">
    <source>
        <dbReference type="ARBA" id="ARBA00000085"/>
    </source>
</evidence>
<organism evidence="9 10">
    <name type="scientific">Dethiosulfovibrio salsuginis</name>
    <dbReference type="NCBI Taxonomy" id="561720"/>
    <lineage>
        <taxon>Bacteria</taxon>
        <taxon>Thermotogati</taxon>
        <taxon>Synergistota</taxon>
        <taxon>Synergistia</taxon>
        <taxon>Synergistales</taxon>
        <taxon>Dethiosulfovibrionaceae</taxon>
        <taxon>Dethiosulfovibrio</taxon>
    </lineage>
</organism>
<evidence type="ECO:0000313" key="10">
    <source>
        <dbReference type="Proteomes" id="UP000193355"/>
    </source>
</evidence>
<dbReference type="PROSITE" id="PS50110">
    <property type="entry name" value="RESPONSE_REGULATORY"/>
    <property type="match status" value="1"/>
</dbReference>
<accession>A0A1X7KM96</accession>
<sequence length="609" mass="68294">MMEPKEKLKALEKERELVVGYLDAVLSFNSRSSVLGEVVNKEKLLTDASGKVRRLCPFSAVAFYLVDREDQDFCLDFCDPDDWVPFIEREHEGLVEDGTFAWVLGRTQPTVLNSIDERYSVMLCSLSTSSRIMGMFMAVYDRDKGYIDDISLSFMALILSITSISLQNLELYTLVQELNRDLEKKVARLVESEVRLTEYQHNLEDIVRKRTIDLERANDELILAKERAEAANAAKSAFLANMSHEIRTPINVMLGMTDLVLDSSDISGRDRDFLENSRFAGKDLLHLIDNILDLSRVEAREMVLKTEPCGLEDLCRSVVDMTRAGGMAEGLIVEYVWDKTLPNKVLCDPARLKQVLMNLMNNGAKFTEKGGITLTVSPLRISEGEVSLRFSVKDSGLGIPEEKLGKIFDTFYQGDASLSKRFKGAGLGLAISRQIIDLMGGRIWVKSKVGVGSTFFVDVVFPIVREDKEPKRKEDKDELPVPRGLKVLLVEDNMLNRKLAEAMLAGLEWTIDSAEDGFKAVDSVKKAVYDLVLMDVQMPGMNGLEATERIREMERSGEISYSPVIIAMTANAMKGDREMCLNAGMNDYLTKPINKKLMLQTIALAVGDR</sequence>
<dbReference type="InterPro" id="IPR003661">
    <property type="entry name" value="HisK_dim/P_dom"/>
</dbReference>
<keyword evidence="3 5" id="KW-0597">Phosphoprotein</keyword>
<keyword evidence="4" id="KW-0902">Two-component regulatory system</keyword>
<keyword evidence="10" id="KW-1185">Reference proteome</keyword>
<dbReference type="PROSITE" id="PS50109">
    <property type="entry name" value="HIS_KIN"/>
    <property type="match status" value="1"/>
</dbReference>
<dbReference type="Gene3D" id="3.40.50.2300">
    <property type="match status" value="1"/>
</dbReference>
<dbReference type="FunFam" id="3.30.565.10:FF:000010">
    <property type="entry name" value="Sensor histidine kinase RcsC"/>
    <property type="match status" value="1"/>
</dbReference>
<dbReference type="PANTHER" id="PTHR45339:SF1">
    <property type="entry name" value="HYBRID SIGNAL TRANSDUCTION HISTIDINE KINASE J"/>
    <property type="match status" value="1"/>
</dbReference>
<dbReference type="SUPFAM" id="SSF55874">
    <property type="entry name" value="ATPase domain of HSP90 chaperone/DNA topoisomerase II/histidine kinase"/>
    <property type="match status" value="1"/>
</dbReference>
<comment type="catalytic activity">
    <reaction evidence="1">
        <text>ATP + protein L-histidine = ADP + protein N-phospho-L-histidine.</text>
        <dbReference type="EC" id="2.7.13.3"/>
    </reaction>
</comment>
<gene>
    <name evidence="9" type="ORF">SAMN06275492_13023</name>
</gene>
<dbReference type="CDD" id="cd00082">
    <property type="entry name" value="HisKA"/>
    <property type="match status" value="1"/>
</dbReference>
<dbReference type="EMBL" id="FXBB01000030">
    <property type="protein sequence ID" value="SMG41833.1"/>
    <property type="molecule type" value="Genomic_DNA"/>
</dbReference>
<protein>
    <recommendedName>
        <fullName evidence="2">histidine kinase</fullName>
        <ecNumber evidence="2">2.7.13.3</ecNumber>
    </recommendedName>
</protein>
<dbReference type="Pfam" id="PF00512">
    <property type="entry name" value="HisKA"/>
    <property type="match status" value="1"/>
</dbReference>
<dbReference type="SMART" id="SM00387">
    <property type="entry name" value="HATPase_c"/>
    <property type="match status" value="1"/>
</dbReference>
<feature type="coiled-coil region" evidence="6">
    <location>
        <begin position="175"/>
        <end position="234"/>
    </location>
</feature>
<dbReference type="STRING" id="561720.SAMN06275492_13023"/>
<feature type="modified residue" description="4-aspartylphosphate" evidence="5">
    <location>
        <position position="535"/>
    </location>
</feature>
<dbReference type="SUPFAM" id="SSF55781">
    <property type="entry name" value="GAF domain-like"/>
    <property type="match status" value="1"/>
</dbReference>
<name>A0A1X7KM96_9BACT</name>
<evidence type="ECO:0000256" key="6">
    <source>
        <dbReference type="SAM" id="Coils"/>
    </source>
</evidence>
<dbReference type="InterPro" id="IPR005467">
    <property type="entry name" value="His_kinase_dom"/>
</dbReference>
<feature type="domain" description="Histidine kinase" evidence="7">
    <location>
        <begin position="241"/>
        <end position="463"/>
    </location>
</feature>
<dbReference type="Gene3D" id="3.30.565.10">
    <property type="entry name" value="Histidine kinase-like ATPase, C-terminal domain"/>
    <property type="match status" value="1"/>
</dbReference>
<dbReference type="InterPro" id="IPR003594">
    <property type="entry name" value="HATPase_dom"/>
</dbReference>
<dbReference type="SMART" id="SM00448">
    <property type="entry name" value="REC"/>
    <property type="match status" value="1"/>
</dbReference>
<dbReference type="CDD" id="cd16922">
    <property type="entry name" value="HATPase_EvgS-ArcB-TorS-like"/>
    <property type="match status" value="1"/>
</dbReference>
<evidence type="ECO:0000256" key="5">
    <source>
        <dbReference type="PROSITE-ProRule" id="PRU00169"/>
    </source>
</evidence>
<dbReference type="InterPro" id="IPR036890">
    <property type="entry name" value="HATPase_C_sf"/>
</dbReference>
<keyword evidence="9" id="KW-0808">Transferase</keyword>
<dbReference type="RefSeq" id="WP_085545249.1">
    <property type="nucleotide sequence ID" value="NZ_FXBB01000030.1"/>
</dbReference>
<keyword evidence="9" id="KW-0418">Kinase</keyword>
<dbReference type="PRINTS" id="PR00344">
    <property type="entry name" value="BCTRLSENSOR"/>
</dbReference>
<evidence type="ECO:0000256" key="4">
    <source>
        <dbReference type="ARBA" id="ARBA00023012"/>
    </source>
</evidence>
<dbReference type="CDD" id="cd17546">
    <property type="entry name" value="REC_hyHK_CKI1_RcsC-like"/>
    <property type="match status" value="1"/>
</dbReference>
<keyword evidence="6" id="KW-0175">Coiled coil</keyword>
<dbReference type="PANTHER" id="PTHR45339">
    <property type="entry name" value="HYBRID SIGNAL TRANSDUCTION HISTIDINE KINASE J"/>
    <property type="match status" value="1"/>
</dbReference>
<evidence type="ECO:0000256" key="3">
    <source>
        <dbReference type="ARBA" id="ARBA00022553"/>
    </source>
</evidence>